<sequence>MFKWLFIPFIMIAIFSTFVESKESLKVCTTGDYPPLTYFNKKTHKFNGFAITVIENFAKSENKKIQFVPTTWANLTTDLKNNCDFAVGGVTNTAKRAEQFMLSPPLKRNQKSPVFSKYNAKTFTSFNKIDQASTTVIENKGGTNESFAKSHIQHANIIVVPSNEAAYACLNKYPRKKLVMFTDQIEIDYRTHQSKSKLSSSGKNIYIPNNPVSQKVFMTNKNQKGKELMSKFKYYYDKNSVHFKHWFIQAIGQKYPHQKAECPF</sequence>
<evidence type="ECO:0000313" key="5">
    <source>
        <dbReference type="Proteomes" id="UP000242175"/>
    </source>
</evidence>
<comment type="similarity">
    <text evidence="1">Belongs to the bacterial solute-binding protein 3 family.</text>
</comment>
<reference evidence="4 5" key="1">
    <citation type="journal article" date="2016" name="Int. J. Syst. Evol. Microbiol.">
        <title>Paraphotobacterium marinum gen. nov., sp. nov., a member of the family Vibrionaceae, isolated from surface seawater.</title>
        <authorList>
            <person name="Huang Z."/>
            <person name="Dong C."/>
            <person name="Shao Z."/>
        </authorList>
    </citation>
    <scope>NUCLEOTIDE SEQUENCE [LARGE SCALE GENOMIC DNA]</scope>
    <source>
        <strain evidence="4 5">NSCS20N07D</strain>
    </source>
</reference>
<dbReference type="PANTHER" id="PTHR35936:SF19">
    <property type="entry name" value="AMINO-ACID-BINDING PROTEIN YXEM-RELATED"/>
    <property type="match status" value="1"/>
</dbReference>
<dbReference type="KEGG" id="pmai:CF386_09825"/>
<evidence type="ECO:0000256" key="2">
    <source>
        <dbReference type="ARBA" id="ARBA00022729"/>
    </source>
</evidence>
<dbReference type="OrthoDB" id="7708309at2"/>
<evidence type="ECO:0000259" key="3">
    <source>
        <dbReference type="SMART" id="SM00062"/>
    </source>
</evidence>
<feature type="domain" description="Solute-binding protein family 3/N-terminal" evidence="3">
    <location>
        <begin position="24"/>
        <end position="250"/>
    </location>
</feature>
<name>A0A220VGC5_9GAMM</name>
<dbReference type="InterPro" id="IPR001638">
    <property type="entry name" value="Solute-binding_3/MltF_N"/>
</dbReference>
<dbReference type="RefSeq" id="WP_089074259.1">
    <property type="nucleotide sequence ID" value="NZ_CBCSAM010000004.1"/>
</dbReference>
<protein>
    <recommendedName>
        <fullName evidence="3">Solute-binding protein family 3/N-terminal domain-containing protein</fullName>
    </recommendedName>
</protein>
<dbReference type="PANTHER" id="PTHR35936">
    <property type="entry name" value="MEMBRANE-BOUND LYTIC MUREIN TRANSGLYCOSYLASE F"/>
    <property type="match status" value="1"/>
</dbReference>
<evidence type="ECO:0000256" key="1">
    <source>
        <dbReference type="ARBA" id="ARBA00010333"/>
    </source>
</evidence>
<dbReference type="AlphaFoldDB" id="A0A220VGC5"/>
<dbReference type="Gene3D" id="3.40.190.10">
    <property type="entry name" value="Periplasmic binding protein-like II"/>
    <property type="match status" value="2"/>
</dbReference>
<dbReference type="SMART" id="SM00062">
    <property type="entry name" value="PBPb"/>
    <property type="match status" value="1"/>
</dbReference>
<dbReference type="Proteomes" id="UP000242175">
    <property type="component" value="Chromosome small"/>
</dbReference>
<dbReference type="Pfam" id="PF00497">
    <property type="entry name" value="SBP_bac_3"/>
    <property type="match status" value="1"/>
</dbReference>
<gene>
    <name evidence="4" type="ORF">CF386_09825</name>
</gene>
<proteinExistence type="inferred from homology"/>
<accession>A0A220VGC5</accession>
<dbReference type="SUPFAM" id="SSF53850">
    <property type="entry name" value="Periplasmic binding protein-like II"/>
    <property type="match status" value="1"/>
</dbReference>
<evidence type="ECO:0000313" key="4">
    <source>
        <dbReference type="EMBL" id="ASK79351.1"/>
    </source>
</evidence>
<keyword evidence="2" id="KW-0732">Signal</keyword>
<dbReference type="EMBL" id="CP022356">
    <property type="protein sequence ID" value="ASK79351.1"/>
    <property type="molecule type" value="Genomic_DNA"/>
</dbReference>
<keyword evidence="5" id="KW-1185">Reference proteome</keyword>
<organism evidence="4 5">
    <name type="scientific">Paraphotobacterium marinum</name>
    <dbReference type="NCBI Taxonomy" id="1755811"/>
    <lineage>
        <taxon>Bacteria</taxon>
        <taxon>Pseudomonadati</taxon>
        <taxon>Pseudomonadota</taxon>
        <taxon>Gammaproteobacteria</taxon>
        <taxon>Vibrionales</taxon>
        <taxon>Vibrionaceae</taxon>
        <taxon>Paraphotobacterium</taxon>
    </lineage>
</organism>